<dbReference type="OrthoDB" id="515692at2759"/>
<dbReference type="InterPro" id="IPR035680">
    <property type="entry name" value="Clx_II_MBL"/>
</dbReference>
<dbReference type="CDD" id="cd07723">
    <property type="entry name" value="hydroxyacylglutathione_hydrolase_MBL-fold"/>
    <property type="match status" value="1"/>
</dbReference>
<dbReference type="InterPro" id="IPR032282">
    <property type="entry name" value="HAGH_C"/>
</dbReference>
<dbReference type="GO" id="GO:0046872">
    <property type="term" value="F:metal ion binding"/>
    <property type="evidence" value="ECO:0007669"/>
    <property type="project" value="UniProtKB-KW"/>
</dbReference>
<evidence type="ECO:0000256" key="4">
    <source>
        <dbReference type="ARBA" id="ARBA00006759"/>
    </source>
</evidence>
<dbReference type="SUPFAM" id="SSF56281">
    <property type="entry name" value="Metallo-hydrolase/oxidoreductase"/>
    <property type="match status" value="1"/>
</dbReference>
<evidence type="ECO:0000256" key="6">
    <source>
        <dbReference type="ARBA" id="ARBA00022723"/>
    </source>
</evidence>
<dbReference type="AlphaFoldDB" id="A0A1X2GFT1"/>
<dbReference type="PANTHER" id="PTHR11935:SF94">
    <property type="entry name" value="TENZING NORGAY, ISOFORM C"/>
    <property type="match status" value="1"/>
</dbReference>
<evidence type="ECO:0000259" key="10">
    <source>
        <dbReference type="SMART" id="SM00849"/>
    </source>
</evidence>
<dbReference type="UniPathway" id="UPA00619">
    <property type="reaction ID" value="UER00676"/>
</dbReference>
<comment type="catalytic activity">
    <reaction evidence="1">
        <text>an S-(2-hydroxyacyl)glutathione + H2O = a 2-hydroxy carboxylate + glutathione + H(+)</text>
        <dbReference type="Rhea" id="RHEA:21864"/>
        <dbReference type="ChEBI" id="CHEBI:15377"/>
        <dbReference type="ChEBI" id="CHEBI:15378"/>
        <dbReference type="ChEBI" id="CHEBI:57925"/>
        <dbReference type="ChEBI" id="CHEBI:58896"/>
        <dbReference type="ChEBI" id="CHEBI:71261"/>
        <dbReference type="EC" id="3.1.2.6"/>
    </reaction>
</comment>
<dbReference type="Proteomes" id="UP000242146">
    <property type="component" value="Unassembled WGS sequence"/>
</dbReference>
<feature type="domain" description="Metallo-beta-lactamase" evidence="10">
    <location>
        <begin position="1"/>
        <end position="128"/>
    </location>
</feature>
<dbReference type="PANTHER" id="PTHR11935">
    <property type="entry name" value="BETA LACTAMASE DOMAIN"/>
    <property type="match status" value="1"/>
</dbReference>
<evidence type="ECO:0000256" key="7">
    <source>
        <dbReference type="ARBA" id="ARBA00022801"/>
    </source>
</evidence>
<evidence type="ECO:0000256" key="5">
    <source>
        <dbReference type="ARBA" id="ARBA00011917"/>
    </source>
</evidence>
<dbReference type="InterPro" id="IPR001279">
    <property type="entry name" value="Metallo-B-lactamas"/>
</dbReference>
<evidence type="ECO:0000256" key="2">
    <source>
        <dbReference type="ARBA" id="ARBA00001947"/>
    </source>
</evidence>
<comment type="similarity">
    <text evidence="4">Belongs to the metallo-beta-lactamase superfamily. Glyoxalase II family.</text>
</comment>
<evidence type="ECO:0000313" key="12">
    <source>
        <dbReference type="Proteomes" id="UP000242146"/>
    </source>
</evidence>
<proteinExistence type="inferred from homology"/>
<name>A0A1X2GFT1_9FUNG</name>
<dbReference type="GO" id="GO:0004416">
    <property type="term" value="F:hydroxyacylglutathione hydrolase activity"/>
    <property type="evidence" value="ECO:0007669"/>
    <property type="project" value="UniProtKB-EC"/>
</dbReference>
<evidence type="ECO:0000313" key="11">
    <source>
        <dbReference type="EMBL" id="ORX52737.1"/>
    </source>
</evidence>
<keyword evidence="12" id="KW-1185">Reference proteome</keyword>
<protein>
    <recommendedName>
        <fullName evidence="5">hydroxyacylglutathione hydrolase</fullName>
        <ecNumber evidence="5">3.1.2.6</ecNumber>
    </recommendedName>
    <alternativeName>
        <fullName evidence="9">Glyoxalase II</fullName>
    </alternativeName>
</protein>
<evidence type="ECO:0000256" key="8">
    <source>
        <dbReference type="ARBA" id="ARBA00022833"/>
    </source>
</evidence>
<evidence type="ECO:0000256" key="1">
    <source>
        <dbReference type="ARBA" id="ARBA00001623"/>
    </source>
</evidence>
<sequence length="214" mass="23838">MLFSFSILTTHHHWDHAHGNSKLLKLQPGLTVYGGSDRVQSVTKVIKDEQPFKLGQLQVQPLLTPGHTMEHVCYYVQDPTTQEACVFTGDCLFSSGAGKFFEGPAEVMHGALAKLKQLPKDTIVYFGHEYTVSNCRFLLDHIEPDNKELQQKLTWAQAVGCTTPSTILNELQTNSFLRTDNATVRKSVAKPGEDPSALSDIDVLGRVRYIKDHA</sequence>
<evidence type="ECO:0000256" key="9">
    <source>
        <dbReference type="ARBA" id="ARBA00031044"/>
    </source>
</evidence>
<organism evidence="11 12">
    <name type="scientific">Hesseltinella vesiculosa</name>
    <dbReference type="NCBI Taxonomy" id="101127"/>
    <lineage>
        <taxon>Eukaryota</taxon>
        <taxon>Fungi</taxon>
        <taxon>Fungi incertae sedis</taxon>
        <taxon>Mucoromycota</taxon>
        <taxon>Mucoromycotina</taxon>
        <taxon>Mucoromycetes</taxon>
        <taxon>Mucorales</taxon>
        <taxon>Cunninghamellaceae</taxon>
        <taxon>Hesseltinella</taxon>
    </lineage>
</organism>
<dbReference type="SMART" id="SM00849">
    <property type="entry name" value="Lactamase_B"/>
    <property type="match status" value="1"/>
</dbReference>
<keyword evidence="6" id="KW-0479">Metal-binding</keyword>
<keyword evidence="8" id="KW-0862">Zinc</keyword>
<accession>A0A1X2GFT1</accession>
<dbReference type="Gene3D" id="3.60.15.10">
    <property type="entry name" value="Ribonuclease Z/Hydroxyacylglutathione hydrolase-like"/>
    <property type="match status" value="1"/>
</dbReference>
<dbReference type="EMBL" id="MCGT01000017">
    <property type="protein sequence ID" value="ORX52737.1"/>
    <property type="molecule type" value="Genomic_DNA"/>
</dbReference>
<comment type="cofactor">
    <cofactor evidence="2">
        <name>Zn(2+)</name>
        <dbReference type="ChEBI" id="CHEBI:29105"/>
    </cofactor>
</comment>
<keyword evidence="7 11" id="KW-0378">Hydrolase</keyword>
<gene>
    <name evidence="11" type="ORF">DM01DRAFT_1323155</name>
</gene>
<dbReference type="EC" id="3.1.2.6" evidence="5"/>
<evidence type="ECO:0000256" key="3">
    <source>
        <dbReference type="ARBA" id="ARBA00004963"/>
    </source>
</evidence>
<dbReference type="STRING" id="101127.A0A1X2GFT1"/>
<comment type="pathway">
    <text evidence="3">Secondary metabolite metabolism; methylglyoxal degradation; (R)-lactate from methylglyoxal: step 2/2.</text>
</comment>
<comment type="caution">
    <text evidence="11">The sequence shown here is derived from an EMBL/GenBank/DDBJ whole genome shotgun (WGS) entry which is preliminary data.</text>
</comment>
<dbReference type="Pfam" id="PF16123">
    <property type="entry name" value="HAGH_C"/>
    <property type="match status" value="1"/>
</dbReference>
<reference evidence="11 12" key="1">
    <citation type="submission" date="2016-07" db="EMBL/GenBank/DDBJ databases">
        <title>Pervasive Adenine N6-methylation of Active Genes in Fungi.</title>
        <authorList>
            <consortium name="DOE Joint Genome Institute"/>
            <person name="Mondo S.J."/>
            <person name="Dannebaum R.O."/>
            <person name="Kuo R.C."/>
            <person name="Labutti K."/>
            <person name="Haridas S."/>
            <person name="Kuo A."/>
            <person name="Salamov A."/>
            <person name="Ahrendt S.R."/>
            <person name="Lipzen A."/>
            <person name="Sullivan W."/>
            <person name="Andreopoulos W.B."/>
            <person name="Clum A."/>
            <person name="Lindquist E."/>
            <person name="Daum C."/>
            <person name="Ramamoorthy G.K."/>
            <person name="Gryganskyi A."/>
            <person name="Culley D."/>
            <person name="Magnuson J.K."/>
            <person name="James T.Y."/>
            <person name="O'Malley M.A."/>
            <person name="Stajich J.E."/>
            <person name="Spatafora J.W."/>
            <person name="Visel A."/>
            <person name="Grigoriev I.V."/>
        </authorList>
    </citation>
    <scope>NUCLEOTIDE SEQUENCE [LARGE SCALE GENOMIC DNA]</scope>
    <source>
        <strain evidence="11 12">NRRL 3301</strain>
    </source>
</reference>
<dbReference type="InterPro" id="IPR036866">
    <property type="entry name" value="RibonucZ/Hydroxyglut_hydro"/>
</dbReference>